<keyword evidence="5 10" id="KW-0378">Hydrolase</keyword>
<evidence type="ECO:0000256" key="5">
    <source>
        <dbReference type="ARBA" id="ARBA00022801"/>
    </source>
</evidence>
<evidence type="ECO:0000256" key="10">
    <source>
        <dbReference type="HAMAP-Rule" id="MF_01973"/>
    </source>
</evidence>
<dbReference type="InterPro" id="IPR008268">
    <property type="entry name" value="Peptidase_S16_AS"/>
</dbReference>
<evidence type="ECO:0000256" key="12">
    <source>
        <dbReference type="PIRSR" id="PIRSR001174-1"/>
    </source>
</evidence>
<keyword evidence="8 10" id="KW-0346">Stress response</keyword>
<keyword evidence="6 10" id="KW-0720">Serine protease</keyword>
<evidence type="ECO:0000313" key="19">
    <source>
        <dbReference type="EMBL" id="RDS80452.1"/>
    </source>
</evidence>
<dbReference type="PRINTS" id="PR00830">
    <property type="entry name" value="ENDOLAPTASE"/>
</dbReference>
<evidence type="ECO:0000259" key="18">
    <source>
        <dbReference type="PROSITE" id="PS51787"/>
    </source>
</evidence>
<evidence type="ECO:0000256" key="16">
    <source>
        <dbReference type="SAM" id="MobiDB-lite"/>
    </source>
</evidence>
<name>A0A370WWE4_9GAMM</name>
<evidence type="ECO:0000259" key="17">
    <source>
        <dbReference type="PROSITE" id="PS51786"/>
    </source>
</evidence>
<dbReference type="Pfam" id="PF22667">
    <property type="entry name" value="Lon_lid"/>
    <property type="match status" value="1"/>
</dbReference>
<dbReference type="PROSITE" id="PS01046">
    <property type="entry name" value="LON_SER"/>
    <property type="match status" value="1"/>
</dbReference>
<feature type="active site" evidence="10 12">
    <location>
        <position position="746"/>
    </location>
</feature>
<dbReference type="RefSeq" id="WP_115496114.1">
    <property type="nucleotide sequence ID" value="NZ_QRBE01000008.1"/>
</dbReference>
<proteinExistence type="evidence at transcript level"/>
<comment type="subunit">
    <text evidence="10 11">Homohexamer. Organized in a ring with a central cavity.</text>
</comment>
<dbReference type="InterPro" id="IPR008269">
    <property type="entry name" value="Lon_proteolytic"/>
</dbReference>
<dbReference type="Pfam" id="PF02190">
    <property type="entry name" value="LON_substr_bdg"/>
    <property type="match status" value="1"/>
</dbReference>
<feature type="binding site" evidence="10 13">
    <location>
        <begin position="364"/>
        <end position="371"/>
    </location>
    <ligand>
        <name>ATP</name>
        <dbReference type="ChEBI" id="CHEBI:30616"/>
    </ligand>
</feature>
<feature type="domain" description="Lon N-terminal" evidence="18">
    <location>
        <begin position="18"/>
        <end position="212"/>
    </location>
</feature>
<dbReference type="InterPro" id="IPR027065">
    <property type="entry name" value="Lon_Prtase"/>
</dbReference>
<dbReference type="NCBIfam" id="TIGR00763">
    <property type="entry name" value="lon"/>
    <property type="match status" value="1"/>
</dbReference>
<dbReference type="SMART" id="SM00382">
    <property type="entry name" value="AAA"/>
    <property type="match status" value="1"/>
</dbReference>
<comment type="induction">
    <text evidence="10">By heat shock.</text>
</comment>
<dbReference type="SUPFAM" id="SSF54211">
    <property type="entry name" value="Ribosomal protein S5 domain 2-like"/>
    <property type="match status" value="1"/>
</dbReference>
<comment type="subcellular location">
    <subcellularLocation>
        <location evidence="1 10 11">Cytoplasm</location>
    </subcellularLocation>
</comment>
<protein>
    <recommendedName>
        <fullName evidence="10 11">Lon protease</fullName>
        <ecNumber evidence="10 11">3.4.21.53</ecNumber>
    </recommendedName>
    <alternativeName>
        <fullName evidence="10">ATP-dependent protease La</fullName>
    </alternativeName>
</protein>
<dbReference type="EMBL" id="QRBE01000008">
    <property type="protein sequence ID" value="RDS80452.1"/>
    <property type="molecule type" value="Genomic_DNA"/>
</dbReference>
<dbReference type="InterPro" id="IPR015947">
    <property type="entry name" value="PUA-like_sf"/>
</dbReference>
<keyword evidence="2 10" id="KW-0963">Cytoplasm</keyword>
<evidence type="ECO:0000256" key="8">
    <source>
        <dbReference type="ARBA" id="ARBA00023016"/>
    </source>
</evidence>
<dbReference type="PROSITE" id="PS51787">
    <property type="entry name" value="LON_N"/>
    <property type="match status" value="1"/>
</dbReference>
<comment type="caution">
    <text evidence="19">The sequence shown here is derived from an EMBL/GenBank/DDBJ whole genome shotgun (WGS) entry which is preliminary data.</text>
</comment>
<dbReference type="InterPro" id="IPR003959">
    <property type="entry name" value="ATPase_AAA_core"/>
</dbReference>
<dbReference type="PIRSF" id="PIRSF001174">
    <property type="entry name" value="Lon_proteas"/>
    <property type="match status" value="1"/>
</dbReference>
<dbReference type="Gene3D" id="1.20.58.1480">
    <property type="match status" value="1"/>
</dbReference>
<dbReference type="HAMAP" id="MF_01973">
    <property type="entry name" value="lon_bact"/>
    <property type="match status" value="1"/>
</dbReference>
<keyword evidence="20" id="KW-1185">Reference proteome</keyword>
<dbReference type="CDD" id="cd19500">
    <property type="entry name" value="RecA-like_Lon"/>
    <property type="match status" value="1"/>
</dbReference>
<dbReference type="Gene3D" id="3.30.230.10">
    <property type="match status" value="1"/>
</dbReference>
<dbReference type="InterPro" id="IPR054594">
    <property type="entry name" value="Lon_lid"/>
</dbReference>
<evidence type="ECO:0000256" key="6">
    <source>
        <dbReference type="ARBA" id="ARBA00022825"/>
    </source>
</evidence>
<keyword evidence="3 10" id="KW-0645">Protease</keyword>
<dbReference type="Gene3D" id="1.10.8.60">
    <property type="match status" value="1"/>
</dbReference>
<dbReference type="GO" id="GO:0006515">
    <property type="term" value="P:protein quality control for misfolded or incompletely synthesized proteins"/>
    <property type="evidence" value="ECO:0007669"/>
    <property type="project" value="UniProtKB-UniRule"/>
</dbReference>
<dbReference type="InterPro" id="IPR027543">
    <property type="entry name" value="Lon_bac"/>
</dbReference>
<organism evidence="19 20">
    <name type="scientific">Dyella monticola</name>
    <dbReference type="NCBI Taxonomy" id="1927958"/>
    <lineage>
        <taxon>Bacteria</taxon>
        <taxon>Pseudomonadati</taxon>
        <taxon>Pseudomonadota</taxon>
        <taxon>Gammaproteobacteria</taxon>
        <taxon>Lysobacterales</taxon>
        <taxon>Rhodanobacteraceae</taxon>
        <taxon>Dyella</taxon>
    </lineage>
</organism>
<dbReference type="Proteomes" id="UP000254258">
    <property type="component" value="Unassembled WGS sequence"/>
</dbReference>
<comment type="catalytic activity">
    <reaction evidence="9 10 11 14">
        <text>Hydrolysis of proteins in presence of ATP.</text>
        <dbReference type="EC" id="3.4.21.53"/>
    </reaction>
</comment>
<evidence type="ECO:0000256" key="1">
    <source>
        <dbReference type="ARBA" id="ARBA00004496"/>
    </source>
</evidence>
<reference evidence="19 20" key="1">
    <citation type="submission" date="2018-07" db="EMBL/GenBank/DDBJ databases">
        <title>Dyella monticola sp. nov. and Dyella psychrodurans sp. nov. isolated from monsoon evergreen broad-leaved forest soil of Dinghu Mountain, China.</title>
        <authorList>
            <person name="Gao Z."/>
            <person name="Qiu L."/>
        </authorList>
    </citation>
    <scope>NUCLEOTIDE SEQUENCE [LARGE SCALE GENOMIC DNA]</scope>
    <source>
        <strain evidence="19 20">4G-K06</strain>
    </source>
</reference>
<dbReference type="GO" id="GO:0034605">
    <property type="term" value="P:cellular response to heat"/>
    <property type="evidence" value="ECO:0007669"/>
    <property type="project" value="UniProtKB-UniRule"/>
</dbReference>
<dbReference type="InterPro" id="IPR003593">
    <property type="entry name" value="AAA+_ATPase"/>
</dbReference>
<dbReference type="Pfam" id="PF00004">
    <property type="entry name" value="AAA"/>
    <property type="match status" value="1"/>
</dbReference>
<dbReference type="InterPro" id="IPR046336">
    <property type="entry name" value="Lon_prtase_N_sf"/>
</dbReference>
<feature type="active site" evidence="10 12">
    <location>
        <position position="703"/>
    </location>
</feature>
<dbReference type="SUPFAM" id="SSF52540">
    <property type="entry name" value="P-loop containing nucleoside triphosphate hydrolases"/>
    <property type="match status" value="1"/>
</dbReference>
<dbReference type="OrthoDB" id="9803599at2"/>
<dbReference type="InterPro" id="IPR014721">
    <property type="entry name" value="Ribsml_uS5_D2-typ_fold_subgr"/>
</dbReference>
<keyword evidence="4 10" id="KW-0547">Nucleotide-binding</keyword>
<evidence type="ECO:0000256" key="15">
    <source>
        <dbReference type="RuleBase" id="RU000591"/>
    </source>
</evidence>
<evidence type="ECO:0000256" key="11">
    <source>
        <dbReference type="PIRNR" id="PIRNR001174"/>
    </source>
</evidence>
<dbReference type="GO" id="GO:0043565">
    <property type="term" value="F:sequence-specific DNA binding"/>
    <property type="evidence" value="ECO:0007669"/>
    <property type="project" value="UniProtKB-UniRule"/>
</dbReference>
<dbReference type="Gene3D" id="2.30.130.40">
    <property type="entry name" value="LON domain-like"/>
    <property type="match status" value="1"/>
</dbReference>
<dbReference type="GO" id="GO:0004176">
    <property type="term" value="F:ATP-dependent peptidase activity"/>
    <property type="evidence" value="ECO:0007669"/>
    <property type="project" value="UniProtKB-UniRule"/>
</dbReference>
<dbReference type="FunFam" id="3.30.230.10:FF:000010">
    <property type="entry name" value="Lon protease"/>
    <property type="match status" value="1"/>
</dbReference>
<dbReference type="InterPro" id="IPR004815">
    <property type="entry name" value="Lon_bac/euk-typ"/>
</dbReference>
<dbReference type="FunFam" id="1.20.5.5270:FF:000002">
    <property type="entry name" value="Lon protease homolog"/>
    <property type="match status" value="1"/>
</dbReference>
<feature type="domain" description="Lon proteolytic" evidence="17">
    <location>
        <begin position="616"/>
        <end position="797"/>
    </location>
</feature>
<comment type="similarity">
    <text evidence="10 11 14 15">Belongs to the peptidase S16 family.</text>
</comment>
<feature type="compositionally biased region" description="Low complexity" evidence="16">
    <location>
        <begin position="810"/>
        <end position="819"/>
    </location>
</feature>
<keyword evidence="7 10" id="KW-0067">ATP-binding</keyword>
<dbReference type="GO" id="GO:0004252">
    <property type="term" value="F:serine-type endopeptidase activity"/>
    <property type="evidence" value="ECO:0007669"/>
    <property type="project" value="UniProtKB-UniRule"/>
</dbReference>
<dbReference type="PROSITE" id="PS51786">
    <property type="entry name" value="LON_PROTEOLYTIC"/>
    <property type="match status" value="1"/>
</dbReference>
<comment type="function">
    <text evidence="10">ATP-dependent serine protease that mediates the selective degradation of mutant and abnormal proteins as well as certain short-lived regulatory proteins. Required for cellular homeostasis and for survival from DNA damage and developmental changes induced by stress. Degrades polypeptides processively to yield small peptide fragments that are 5 to 10 amino acids long. Binds to DNA in a double-stranded, site-specific manner.</text>
</comment>
<gene>
    <name evidence="10" type="primary">lon</name>
    <name evidence="19" type="ORF">DWU98_13575</name>
</gene>
<dbReference type="SMART" id="SM00464">
    <property type="entry name" value="LON"/>
    <property type="match status" value="1"/>
</dbReference>
<accession>A0A370WWE4</accession>
<dbReference type="FunFam" id="3.40.50.300:FF:000021">
    <property type="entry name" value="Lon protease homolog"/>
    <property type="match status" value="1"/>
</dbReference>
<evidence type="ECO:0000256" key="3">
    <source>
        <dbReference type="ARBA" id="ARBA00022670"/>
    </source>
</evidence>
<dbReference type="Pfam" id="PF05362">
    <property type="entry name" value="Lon_C"/>
    <property type="match status" value="1"/>
</dbReference>
<dbReference type="GO" id="GO:0016887">
    <property type="term" value="F:ATP hydrolysis activity"/>
    <property type="evidence" value="ECO:0007669"/>
    <property type="project" value="UniProtKB-UniRule"/>
</dbReference>
<evidence type="ECO:0000313" key="20">
    <source>
        <dbReference type="Proteomes" id="UP000254258"/>
    </source>
</evidence>
<dbReference type="NCBIfam" id="NF008053">
    <property type="entry name" value="PRK10787.1"/>
    <property type="match status" value="1"/>
</dbReference>
<evidence type="ECO:0000256" key="14">
    <source>
        <dbReference type="PROSITE-ProRule" id="PRU01122"/>
    </source>
</evidence>
<dbReference type="SUPFAM" id="SSF88697">
    <property type="entry name" value="PUA domain-like"/>
    <property type="match status" value="1"/>
</dbReference>
<evidence type="ECO:0000256" key="2">
    <source>
        <dbReference type="ARBA" id="ARBA00022490"/>
    </source>
</evidence>
<dbReference type="InterPro" id="IPR020568">
    <property type="entry name" value="Ribosomal_Su5_D2-typ_SF"/>
</dbReference>
<dbReference type="EC" id="3.4.21.53" evidence="10 11"/>
<dbReference type="PANTHER" id="PTHR10046">
    <property type="entry name" value="ATP DEPENDENT LON PROTEASE FAMILY MEMBER"/>
    <property type="match status" value="1"/>
</dbReference>
<evidence type="ECO:0000256" key="4">
    <source>
        <dbReference type="ARBA" id="ARBA00022741"/>
    </source>
</evidence>
<evidence type="ECO:0000256" key="7">
    <source>
        <dbReference type="ARBA" id="ARBA00022840"/>
    </source>
</evidence>
<dbReference type="GO" id="GO:0005524">
    <property type="term" value="F:ATP binding"/>
    <property type="evidence" value="ECO:0007669"/>
    <property type="project" value="UniProtKB-UniRule"/>
</dbReference>
<dbReference type="Gene3D" id="3.40.50.300">
    <property type="entry name" value="P-loop containing nucleotide triphosphate hydrolases"/>
    <property type="match status" value="1"/>
</dbReference>
<evidence type="ECO:0000256" key="9">
    <source>
        <dbReference type="ARBA" id="ARBA00050665"/>
    </source>
</evidence>
<dbReference type="AlphaFoldDB" id="A0A370WWE4"/>
<dbReference type="GO" id="GO:0005737">
    <property type="term" value="C:cytoplasm"/>
    <property type="evidence" value="ECO:0007669"/>
    <property type="project" value="UniProtKB-SubCell"/>
</dbReference>
<dbReference type="InterPro" id="IPR003111">
    <property type="entry name" value="Lon_prtase_N"/>
</dbReference>
<dbReference type="InterPro" id="IPR027417">
    <property type="entry name" value="P-loop_NTPase"/>
</dbReference>
<feature type="region of interest" description="Disordered" evidence="16">
    <location>
        <begin position="805"/>
        <end position="835"/>
    </location>
</feature>
<sequence>MAKSAATPITSGATLDVLPVLPLRDVVVYPHMVIPLFVGRDKSMRALERAMEGERQILLVAQKSPDIDDPAIKDLHQIGTLAGVLQLLKLPDGTVKVLVEGQSRVSIDDYQDEAGMLTARSRVIEPVYSLKERELDVVSRTLVSLFEQLVKQSRKLPPEVLATLSGIDDPSRLADSIAAHLSVRMADKQKVLETADVAQRLELLIGLVDGEIDLQQVEKRIRGRVKSQMEKSQREYYLNEQMKAIQKELGEGEDGPNELEELQKKIEDSGMPKPVLAKARQEFGKLRQMSPMSAEATVVRNYLDWLIGVPWKKRSKVRKDLALAQQVLDADHFGLEKVKERILEYLAVQQRVSSMKGPILCLVGPPGVGKTSLGQSIAKATNRKFVRMSLGGVRDEAEIRGHRRTYIGSMPGRIVQNMNKVGSKNPLFVLDEIDKMSMDFRGDPSSALLEVLDPEQNHTFNDHYLEVDLDLSEVMWIATANSLNIPGPLLDRMEVIRIPGYTEDEKLAIAQKYLLPKQVKANGLKSEEVTVDEEALRDIVRYYTRESGVRNLEREISKICRKVVKQLTLGELKDSGESKAQKKKTKGAPGKIKVDSENLDQYLGVRRFDFGRKEQQNEVGLVTGLAWTQVGGDLLSIEASIVPGKGRQILTGQLGDVMKESIQAALSVVRARANQLGIDPDFHEKYDLHIHVPEGATPKDGPSAGIAMCTALVSALTKVPVRSEVAMTGEITLRGRVLPIGGLKEKLLAAHRGGITTVIIPDENRKDLADIPQNITGSLDIHPVRWIDEVLDIALEHPLHPLPAKEKAESATATSTTAEPVAQHDDGTETPARPH</sequence>
<evidence type="ECO:0000256" key="13">
    <source>
        <dbReference type="PIRSR" id="PIRSR001174-2"/>
    </source>
</evidence>
<dbReference type="Gene3D" id="1.20.5.5270">
    <property type="match status" value="1"/>
</dbReference>